<evidence type="ECO:0000313" key="3">
    <source>
        <dbReference type="EMBL" id="PPQ92481.1"/>
    </source>
</evidence>
<dbReference type="AlphaFoldDB" id="A0A409XP19"/>
<feature type="domain" description="TauD/TfdA-like" evidence="2">
    <location>
        <begin position="548"/>
        <end position="799"/>
    </location>
</feature>
<name>A0A409XP19_PSICY</name>
<sequence>MATLVARVTDLLSTNLNISSPEAVPKSDNPASDDVIEAPVFGPQQPDIEYHPDKVKWAARTARRLAEDPTLPQQSLPEGFPKHLDSPLVWEGKDWTDASQWEFELTPEHLKEIDDAVKHFRGLDKPFGHISPATFPLPILGPILAQLAHELHTGRGFFVLRTIPVDSYSREDNILIYAGVSSYVGIKRAVQDAGNIVVGHIRDLSDTNPLKTIGAPAYTTDKQVFHTDIGDIISLFVLETAAQGGTSRISSSWKVYNELVETRPDLIRTLAEPWPFDTFGAGNGYTNRPLLYHHDEKIIIQYARRVFTGFLGLPRSKGIPPITEAQAEALDAIHFLAEKYSLGLSFQKGDIQYINNLSIFHGRDGYIDAPDRRRHLLRLWPRNEELAWKIPPELQDIWKRLYETATPDNEQFPLEPEIRGLPFYSLQTLFIQIMASVIGDNIKQEHPISPPSKSDFMPSFGKQPDITYHPDREKWQQRTAWRLAQDPSLLSTPLPTGFPEKLESPLVWEGKDWKNEAQWVYTLTSEHLKEIHAALHHFHGLSLSPGLISPATFPLPTLGPVLTELAHELHEGRGFFVLRTIPVDSYSRLDNILIYAGVSSYVGGTRGLQDKNGGVLSHIKDLSQSHLKGAIGGPAYTTDKQVFHTDQGSDIVSLFALQIAAEGGVSRISSSWRVYNHLAQKRPDLIQTLSQPWVVDEFGRDPPFTERPLLYYLDSKIIIQYARRYFTGFQGLPRSADIAPITEAQAEALDALHFLAEKYSLGLNFQKGDIQYINNLSIFHARDGFKDDGNKTRHLLRLWQRNEELAWKLPEELLPLWKKTFDVTPEQQTFAPEPVIRDAVKGKN</sequence>
<dbReference type="FunFam" id="3.60.130.10:FF:000011">
    <property type="entry name" value="Taurine catabolism dioxygenase TauD"/>
    <property type="match status" value="2"/>
</dbReference>
<protein>
    <recommendedName>
        <fullName evidence="2">TauD/TfdA-like domain-containing protein</fullName>
    </recommendedName>
</protein>
<evidence type="ECO:0000313" key="4">
    <source>
        <dbReference type="Proteomes" id="UP000283269"/>
    </source>
</evidence>
<keyword evidence="1" id="KW-0560">Oxidoreductase</keyword>
<keyword evidence="4" id="KW-1185">Reference proteome</keyword>
<accession>A0A409XP19</accession>
<evidence type="ECO:0000256" key="1">
    <source>
        <dbReference type="ARBA" id="ARBA00023002"/>
    </source>
</evidence>
<feature type="domain" description="TauD/TfdA-like" evidence="2">
    <location>
        <begin position="126"/>
        <end position="380"/>
    </location>
</feature>
<dbReference type="InterPro" id="IPR050411">
    <property type="entry name" value="AlphaKG_dependent_hydroxylases"/>
</dbReference>
<dbReference type="PANTHER" id="PTHR10696:SF54">
    <property type="entry name" value="FAMILY OXIDOREDUCTASE, PUTATIVE (AFU_ORTHOLOGUE AFUA_4G13850)-RELATED"/>
    <property type="match status" value="1"/>
</dbReference>
<proteinExistence type="predicted"/>
<evidence type="ECO:0000259" key="2">
    <source>
        <dbReference type="Pfam" id="PF02668"/>
    </source>
</evidence>
<dbReference type="OrthoDB" id="272271at2759"/>
<dbReference type="Gene3D" id="3.60.130.10">
    <property type="entry name" value="Clavaminate synthase-like"/>
    <property type="match status" value="2"/>
</dbReference>
<dbReference type="EMBL" id="NHYD01001030">
    <property type="protein sequence ID" value="PPQ92481.1"/>
    <property type="molecule type" value="Genomic_DNA"/>
</dbReference>
<dbReference type="Proteomes" id="UP000283269">
    <property type="component" value="Unassembled WGS sequence"/>
</dbReference>
<dbReference type="InterPro" id="IPR042098">
    <property type="entry name" value="TauD-like_sf"/>
</dbReference>
<dbReference type="GO" id="GO:0016491">
    <property type="term" value="F:oxidoreductase activity"/>
    <property type="evidence" value="ECO:0007669"/>
    <property type="project" value="UniProtKB-KW"/>
</dbReference>
<gene>
    <name evidence="3" type="ORF">CVT25_010426</name>
</gene>
<dbReference type="SUPFAM" id="SSF51197">
    <property type="entry name" value="Clavaminate synthase-like"/>
    <property type="match status" value="2"/>
</dbReference>
<reference evidence="3 4" key="1">
    <citation type="journal article" date="2018" name="Evol. Lett.">
        <title>Horizontal gene cluster transfer increased hallucinogenic mushroom diversity.</title>
        <authorList>
            <person name="Reynolds H.T."/>
            <person name="Vijayakumar V."/>
            <person name="Gluck-Thaler E."/>
            <person name="Korotkin H.B."/>
            <person name="Matheny P.B."/>
            <person name="Slot J.C."/>
        </authorList>
    </citation>
    <scope>NUCLEOTIDE SEQUENCE [LARGE SCALE GENOMIC DNA]</scope>
    <source>
        <strain evidence="3 4">2631</strain>
    </source>
</reference>
<dbReference type="InterPro" id="IPR003819">
    <property type="entry name" value="TauD/TfdA-like"/>
</dbReference>
<dbReference type="Pfam" id="PF02668">
    <property type="entry name" value="TauD"/>
    <property type="match status" value="2"/>
</dbReference>
<organism evidence="3 4">
    <name type="scientific">Psilocybe cyanescens</name>
    <dbReference type="NCBI Taxonomy" id="93625"/>
    <lineage>
        <taxon>Eukaryota</taxon>
        <taxon>Fungi</taxon>
        <taxon>Dikarya</taxon>
        <taxon>Basidiomycota</taxon>
        <taxon>Agaricomycotina</taxon>
        <taxon>Agaricomycetes</taxon>
        <taxon>Agaricomycetidae</taxon>
        <taxon>Agaricales</taxon>
        <taxon>Agaricineae</taxon>
        <taxon>Strophariaceae</taxon>
        <taxon>Psilocybe</taxon>
    </lineage>
</organism>
<dbReference type="InParanoid" id="A0A409XP19"/>
<comment type="caution">
    <text evidence="3">The sequence shown here is derived from an EMBL/GenBank/DDBJ whole genome shotgun (WGS) entry which is preliminary data.</text>
</comment>
<dbReference type="STRING" id="93625.A0A409XP19"/>
<dbReference type="PANTHER" id="PTHR10696">
    <property type="entry name" value="GAMMA-BUTYROBETAINE HYDROXYLASE-RELATED"/>
    <property type="match status" value="1"/>
</dbReference>